<feature type="transmembrane region" description="Helical" evidence="5">
    <location>
        <begin position="48"/>
        <end position="68"/>
    </location>
</feature>
<name>A0A9D1M4J8_9PROT</name>
<dbReference type="AlphaFoldDB" id="A0A9D1M4J8"/>
<comment type="subcellular location">
    <subcellularLocation>
        <location evidence="1">Membrane</location>
        <topology evidence="1">Single-pass membrane protein</topology>
    </subcellularLocation>
</comment>
<dbReference type="GO" id="GO:0016020">
    <property type="term" value="C:membrane"/>
    <property type="evidence" value="ECO:0007669"/>
    <property type="project" value="UniProtKB-SubCell"/>
</dbReference>
<gene>
    <name evidence="7" type="ORF">IAD20_05510</name>
</gene>
<dbReference type="SUPFAM" id="SSF54427">
    <property type="entry name" value="NTF2-like"/>
    <property type="match status" value="1"/>
</dbReference>
<dbReference type="Proteomes" id="UP000824107">
    <property type="component" value="Unassembled WGS sequence"/>
</dbReference>
<reference evidence="7" key="2">
    <citation type="journal article" date="2021" name="PeerJ">
        <title>Extensive microbial diversity within the chicken gut microbiome revealed by metagenomics and culture.</title>
        <authorList>
            <person name="Gilroy R."/>
            <person name="Ravi A."/>
            <person name="Getino M."/>
            <person name="Pursley I."/>
            <person name="Horton D.L."/>
            <person name="Alikhan N.F."/>
            <person name="Baker D."/>
            <person name="Gharbi K."/>
            <person name="Hall N."/>
            <person name="Watson M."/>
            <person name="Adriaenssens E.M."/>
            <person name="Foster-Nyarko E."/>
            <person name="Jarju S."/>
            <person name="Secka A."/>
            <person name="Antonio M."/>
            <person name="Oren A."/>
            <person name="Chaudhuri R.R."/>
            <person name="La Ragione R."/>
            <person name="Hildebrand F."/>
            <person name="Pallen M.J."/>
        </authorList>
    </citation>
    <scope>NUCLEOTIDE SEQUENCE</scope>
    <source>
        <strain evidence="7">ChiW3-316</strain>
    </source>
</reference>
<comment type="caution">
    <text evidence="7">The sequence shown here is derived from an EMBL/GenBank/DDBJ whole genome shotgun (WGS) entry which is preliminary data.</text>
</comment>
<keyword evidence="4 5" id="KW-0472">Membrane</keyword>
<evidence type="ECO:0000256" key="1">
    <source>
        <dbReference type="ARBA" id="ARBA00004167"/>
    </source>
</evidence>
<dbReference type="InterPro" id="IPR032710">
    <property type="entry name" value="NTF2-like_dom_sf"/>
</dbReference>
<evidence type="ECO:0000256" key="3">
    <source>
        <dbReference type="ARBA" id="ARBA00022989"/>
    </source>
</evidence>
<evidence type="ECO:0000256" key="4">
    <source>
        <dbReference type="ARBA" id="ARBA00023136"/>
    </source>
</evidence>
<dbReference type="InterPro" id="IPR007430">
    <property type="entry name" value="VirB8"/>
</dbReference>
<proteinExistence type="predicted"/>
<accession>A0A9D1M4J8</accession>
<keyword evidence="2 5" id="KW-0812">Transmembrane</keyword>
<organism evidence="7 8">
    <name type="scientific">Candidatus Scatocola faecipullorum</name>
    <dbReference type="NCBI Taxonomy" id="2840917"/>
    <lineage>
        <taxon>Bacteria</taxon>
        <taxon>Pseudomonadati</taxon>
        <taxon>Pseudomonadota</taxon>
        <taxon>Alphaproteobacteria</taxon>
        <taxon>Rhodospirillales</taxon>
        <taxon>Rhodospirillaceae</taxon>
        <taxon>Rhodospirillaceae incertae sedis</taxon>
        <taxon>Candidatus Scatocola</taxon>
    </lineage>
</organism>
<evidence type="ECO:0000256" key="2">
    <source>
        <dbReference type="ARBA" id="ARBA00022692"/>
    </source>
</evidence>
<evidence type="ECO:0000313" key="7">
    <source>
        <dbReference type="EMBL" id="HIU53520.1"/>
    </source>
</evidence>
<sequence length="252" mass="29001">MSDLNNMLEGTKILSLTDANGRAHEFISETEQEKAGFKLKYYMWLSRLFILFAIVSLLVFMSTSLAIFKLAPQVTVEPFLIINQDTSDGIVRAEAITNRMASKNQLMETFVQQYVILRNTIINDEREMQTRWYPGGMLSFLSSPRVYNEFTQYRESIWGQIRHDGVVREVEIISIGKLGGERSPVWKVDFKTYELSQNAVDQKTKARILSVRYWTASVTAFFIPGREFVGLRLINPIGFTVVRYSQAEVEIL</sequence>
<protein>
    <submittedName>
        <fullName evidence="7">Type IV secretion system protein</fullName>
    </submittedName>
</protein>
<evidence type="ECO:0000256" key="5">
    <source>
        <dbReference type="SAM" id="Phobius"/>
    </source>
</evidence>
<dbReference type="CDD" id="cd16424">
    <property type="entry name" value="VirB8"/>
    <property type="match status" value="1"/>
</dbReference>
<evidence type="ECO:0000259" key="6">
    <source>
        <dbReference type="Pfam" id="PF04335"/>
    </source>
</evidence>
<dbReference type="Gene3D" id="3.10.450.230">
    <property type="entry name" value="VirB8 protein"/>
    <property type="match status" value="1"/>
</dbReference>
<feature type="domain" description="Bacterial virulence protein VirB8" evidence="6">
    <location>
        <begin position="49"/>
        <end position="247"/>
    </location>
</feature>
<evidence type="ECO:0000313" key="8">
    <source>
        <dbReference type="Proteomes" id="UP000824107"/>
    </source>
</evidence>
<reference evidence="7" key="1">
    <citation type="submission" date="2020-10" db="EMBL/GenBank/DDBJ databases">
        <authorList>
            <person name="Gilroy R."/>
        </authorList>
    </citation>
    <scope>NUCLEOTIDE SEQUENCE</scope>
    <source>
        <strain evidence="7">ChiW3-316</strain>
    </source>
</reference>
<keyword evidence="3 5" id="KW-1133">Transmembrane helix</keyword>
<dbReference type="EMBL" id="DVNC01000036">
    <property type="protein sequence ID" value="HIU53520.1"/>
    <property type="molecule type" value="Genomic_DNA"/>
</dbReference>
<dbReference type="Pfam" id="PF04335">
    <property type="entry name" value="VirB8"/>
    <property type="match status" value="1"/>
</dbReference>